<organism evidence="1 3">
    <name type="scientific">Didymodactylos carnosus</name>
    <dbReference type="NCBI Taxonomy" id="1234261"/>
    <lineage>
        <taxon>Eukaryota</taxon>
        <taxon>Metazoa</taxon>
        <taxon>Spiralia</taxon>
        <taxon>Gnathifera</taxon>
        <taxon>Rotifera</taxon>
        <taxon>Eurotatoria</taxon>
        <taxon>Bdelloidea</taxon>
        <taxon>Philodinida</taxon>
        <taxon>Philodinidae</taxon>
        <taxon>Didymodactylos</taxon>
    </lineage>
</organism>
<comment type="caution">
    <text evidence="1">The sequence shown here is derived from an EMBL/GenBank/DDBJ whole genome shotgun (WGS) entry which is preliminary data.</text>
</comment>
<name>A0A815QZ60_9BILA</name>
<dbReference type="EMBL" id="CAJNOQ010020414">
    <property type="protein sequence ID" value="CAF1468443.1"/>
    <property type="molecule type" value="Genomic_DNA"/>
</dbReference>
<proteinExistence type="predicted"/>
<evidence type="ECO:0000313" key="2">
    <source>
        <dbReference type="EMBL" id="CAF4336939.1"/>
    </source>
</evidence>
<accession>A0A815QZ60</accession>
<gene>
    <name evidence="1" type="ORF">GPM918_LOCUS35367</name>
    <name evidence="2" type="ORF">SRO942_LOCUS36086</name>
</gene>
<reference evidence="1" key="1">
    <citation type="submission" date="2021-02" db="EMBL/GenBank/DDBJ databases">
        <authorList>
            <person name="Nowell W R."/>
        </authorList>
    </citation>
    <scope>NUCLEOTIDE SEQUENCE</scope>
</reference>
<dbReference type="EMBL" id="CAJOBC010085881">
    <property type="protein sequence ID" value="CAF4336939.1"/>
    <property type="molecule type" value="Genomic_DNA"/>
</dbReference>
<dbReference type="AlphaFoldDB" id="A0A815QZ60"/>
<dbReference type="Proteomes" id="UP000663829">
    <property type="component" value="Unassembled WGS sequence"/>
</dbReference>
<dbReference type="Proteomes" id="UP000681722">
    <property type="component" value="Unassembled WGS sequence"/>
</dbReference>
<protein>
    <submittedName>
        <fullName evidence="1">Uncharacterized protein</fullName>
    </submittedName>
</protein>
<evidence type="ECO:0000313" key="1">
    <source>
        <dbReference type="EMBL" id="CAF1468443.1"/>
    </source>
</evidence>
<keyword evidence="3" id="KW-1185">Reference proteome</keyword>
<sequence length="92" mass="10476">MPPNATTIKLAHLYFIPKPHKVDILPLRPIVSSIRAAATGISHFLDKIIRSLYDRIAKPTTFSNDIDFVRQLEQFRDAGRLLPTTLFITFDV</sequence>
<dbReference type="OrthoDB" id="9909086at2759"/>
<evidence type="ECO:0000313" key="3">
    <source>
        <dbReference type="Proteomes" id="UP000663829"/>
    </source>
</evidence>